<protein>
    <recommendedName>
        <fullName evidence="4">Beta-carotene 15,15'-monooxygenase</fullName>
    </recommendedName>
</protein>
<feature type="transmembrane region" description="Helical" evidence="1">
    <location>
        <begin position="159"/>
        <end position="180"/>
    </location>
</feature>
<keyword evidence="3" id="KW-1185">Reference proteome</keyword>
<keyword evidence="1" id="KW-0812">Transmembrane</keyword>
<dbReference type="RefSeq" id="WP_227475948.1">
    <property type="nucleotide sequence ID" value="NZ_JAFMPT010000002.1"/>
</dbReference>
<feature type="transmembrane region" description="Helical" evidence="1">
    <location>
        <begin position="42"/>
        <end position="62"/>
    </location>
</feature>
<dbReference type="Proteomes" id="UP000778797">
    <property type="component" value="Unassembled WGS sequence"/>
</dbReference>
<feature type="transmembrane region" description="Helical" evidence="1">
    <location>
        <begin position="69"/>
        <end position="85"/>
    </location>
</feature>
<gene>
    <name evidence="2" type="ORF">J1C55_02765</name>
</gene>
<sequence length="305" mass="35111">MITSIFKKSKPINFIIVVLLVTLLFGIANYESFTTDILDITSKTGVLFLALFSVFVLDFIISKNNLTQNNSYAIMVFALLFAMFPETLKDSNLLIANVLVLFALRRLISLHSKLHIKKKLFDAAFWIALASLFYVWVLLFLLIVIVALIYYWQNEPKNLIIPILGCATVFVILLSYNIIFNDVYIKTETYRLYSSLDFEPYNAIDDIIVLTVAASIYIWSMIFYFKNLTDKNKKLRPAYFLVAWTSVIAILIGLIAPNKNGSEFIFLLVPFSIIMANYLEVITERWFKEVFITLMIIAPILRLLL</sequence>
<evidence type="ECO:0000313" key="2">
    <source>
        <dbReference type="EMBL" id="MCC1483501.1"/>
    </source>
</evidence>
<feature type="transmembrane region" description="Helical" evidence="1">
    <location>
        <begin position="12"/>
        <end position="30"/>
    </location>
</feature>
<feature type="transmembrane region" description="Helical" evidence="1">
    <location>
        <begin position="264"/>
        <end position="280"/>
    </location>
</feature>
<feature type="transmembrane region" description="Helical" evidence="1">
    <location>
        <begin position="237"/>
        <end position="257"/>
    </location>
</feature>
<feature type="transmembrane region" description="Helical" evidence="1">
    <location>
        <begin position="120"/>
        <end position="153"/>
    </location>
</feature>
<reference evidence="2" key="2">
    <citation type="submission" date="2021-10" db="EMBL/GenBank/DDBJ databases">
        <title>Genome of Winogradskyella sp. E313.</title>
        <authorList>
            <person name="Zhou Y."/>
        </authorList>
    </citation>
    <scope>NUCLEOTIDE SEQUENCE</scope>
    <source>
        <strain evidence="2">E313</strain>
    </source>
</reference>
<evidence type="ECO:0000313" key="3">
    <source>
        <dbReference type="Proteomes" id="UP000778797"/>
    </source>
</evidence>
<keyword evidence="1" id="KW-0472">Membrane</keyword>
<evidence type="ECO:0000256" key="1">
    <source>
        <dbReference type="SAM" id="Phobius"/>
    </source>
</evidence>
<evidence type="ECO:0008006" key="4">
    <source>
        <dbReference type="Google" id="ProtNLM"/>
    </source>
</evidence>
<reference evidence="2" key="1">
    <citation type="submission" date="2021-03" db="EMBL/GenBank/DDBJ databases">
        <authorList>
            <person name="Ping X."/>
        </authorList>
    </citation>
    <scope>NUCLEOTIDE SEQUENCE</scope>
    <source>
        <strain evidence="2">E313</strain>
    </source>
</reference>
<accession>A0ABS8EKF1</accession>
<dbReference type="EMBL" id="JAFMPT010000002">
    <property type="protein sequence ID" value="MCC1483501.1"/>
    <property type="molecule type" value="Genomic_DNA"/>
</dbReference>
<dbReference type="InterPro" id="IPR045625">
    <property type="entry name" value="DUF6427"/>
</dbReference>
<name>A0ABS8EKF1_9FLAO</name>
<proteinExistence type="predicted"/>
<comment type="caution">
    <text evidence="2">The sequence shown here is derived from an EMBL/GenBank/DDBJ whole genome shotgun (WGS) entry which is preliminary data.</text>
</comment>
<feature type="transmembrane region" description="Helical" evidence="1">
    <location>
        <begin position="201"/>
        <end position="225"/>
    </location>
</feature>
<organism evidence="2 3">
    <name type="scientific">Winogradskyella immobilis</name>
    <dbReference type="NCBI Taxonomy" id="2816852"/>
    <lineage>
        <taxon>Bacteria</taxon>
        <taxon>Pseudomonadati</taxon>
        <taxon>Bacteroidota</taxon>
        <taxon>Flavobacteriia</taxon>
        <taxon>Flavobacteriales</taxon>
        <taxon>Flavobacteriaceae</taxon>
        <taxon>Winogradskyella</taxon>
    </lineage>
</organism>
<dbReference type="Pfam" id="PF19992">
    <property type="entry name" value="DUF6427"/>
    <property type="match status" value="1"/>
</dbReference>
<keyword evidence="1" id="KW-1133">Transmembrane helix</keyword>